<dbReference type="Proteomes" id="UP000228930">
    <property type="component" value="Unassembled WGS sequence"/>
</dbReference>
<sequence>MKMRLKRLLVAVALLVGFATPAVAQPFPRPVLQFTGQLVFGPTLIVGLTVVNWRDYSPALFAESPKLPPCGLNTSASRTWVDIYNARGQRLYGFCDFNDPSNLSQLFFSVPITQRPRAVYITLTDRLRRRIVVSNKVAIP</sequence>
<keyword evidence="1" id="KW-0812">Transmembrane</keyword>
<keyword evidence="4" id="KW-1185">Reference proteome</keyword>
<dbReference type="EMBL" id="LFJC01000003">
    <property type="protein sequence ID" value="PIS99526.1"/>
    <property type="molecule type" value="Genomic_DNA"/>
</dbReference>
<dbReference type="AlphaFoldDB" id="A0A2M6U4K7"/>
<evidence type="ECO:0000313" key="3">
    <source>
        <dbReference type="EMBL" id="PIS99526.1"/>
    </source>
</evidence>
<keyword evidence="1" id="KW-0472">Membrane</keyword>
<organism evidence="3 4">
    <name type="scientific">Bradyrhizobium nitroreducens</name>
    <dbReference type="NCBI Taxonomy" id="709803"/>
    <lineage>
        <taxon>Bacteria</taxon>
        <taxon>Pseudomonadati</taxon>
        <taxon>Pseudomonadota</taxon>
        <taxon>Alphaproteobacteria</taxon>
        <taxon>Hyphomicrobiales</taxon>
        <taxon>Nitrobacteraceae</taxon>
        <taxon>Bradyrhizobium</taxon>
    </lineage>
</organism>
<dbReference type="RefSeq" id="WP_145984258.1">
    <property type="nucleotide sequence ID" value="NZ_LFJC01000003.1"/>
</dbReference>
<reference evidence="3 4" key="1">
    <citation type="submission" date="2015-06" db="EMBL/GenBank/DDBJ databases">
        <title>Comparative genome analysis of nirS-carrying Bradyrhizobium sp. strains.</title>
        <authorList>
            <person name="Ishii S."/>
            <person name="Jang J."/>
            <person name="Nishizawa T."/>
            <person name="Senoo K."/>
        </authorList>
    </citation>
    <scope>NUCLEOTIDE SEQUENCE [LARGE SCALE GENOMIC DNA]</scope>
    <source>
        <strain evidence="3 4">TSA1</strain>
    </source>
</reference>
<proteinExistence type="predicted"/>
<evidence type="ECO:0000313" key="4">
    <source>
        <dbReference type="Proteomes" id="UP000228930"/>
    </source>
</evidence>
<evidence type="ECO:0000256" key="2">
    <source>
        <dbReference type="SAM" id="SignalP"/>
    </source>
</evidence>
<keyword evidence="2" id="KW-0732">Signal</keyword>
<feature type="signal peptide" evidence="2">
    <location>
        <begin position="1"/>
        <end position="24"/>
    </location>
</feature>
<accession>A0A2M6U4K7</accession>
<feature type="transmembrane region" description="Helical" evidence="1">
    <location>
        <begin position="34"/>
        <end position="53"/>
    </location>
</feature>
<comment type="caution">
    <text evidence="3">The sequence shown here is derived from an EMBL/GenBank/DDBJ whole genome shotgun (WGS) entry which is preliminary data.</text>
</comment>
<gene>
    <name evidence="3" type="ORF">TSA1_01200</name>
</gene>
<feature type="chain" id="PRO_5015005775" evidence="2">
    <location>
        <begin position="25"/>
        <end position="140"/>
    </location>
</feature>
<name>A0A2M6U4K7_9BRAD</name>
<protein>
    <submittedName>
        <fullName evidence="3">Uncharacterized protein</fullName>
    </submittedName>
</protein>
<evidence type="ECO:0000256" key="1">
    <source>
        <dbReference type="SAM" id="Phobius"/>
    </source>
</evidence>
<keyword evidence="1" id="KW-1133">Transmembrane helix</keyword>